<name>A0ABT5FBJ6_9GAMM</name>
<dbReference type="EMBL" id="JAQOMS010000002">
    <property type="protein sequence ID" value="MDC2888916.1"/>
    <property type="molecule type" value="Genomic_DNA"/>
</dbReference>
<keyword evidence="1" id="KW-0732">Signal</keyword>
<dbReference type="Proteomes" id="UP001528411">
    <property type="component" value="Unassembled WGS sequence"/>
</dbReference>
<dbReference type="RefSeq" id="WP_272180465.1">
    <property type="nucleotide sequence ID" value="NZ_JAQOMS010000002.1"/>
</dbReference>
<evidence type="ECO:0000313" key="3">
    <source>
        <dbReference type="Proteomes" id="UP001528411"/>
    </source>
</evidence>
<proteinExistence type="predicted"/>
<feature type="signal peptide" evidence="1">
    <location>
        <begin position="1"/>
        <end position="23"/>
    </location>
</feature>
<sequence>MTTRILNTLIISAAIVGHTPAIANQDITTDDVNNTKVKQQIIADEVKKQQSKMATEHMQILGRTDKLRTEAGSATLIDELALDKMEYDDIHRILAQVLMG</sequence>
<comment type="caution">
    <text evidence="2">The sequence shown here is derived from an EMBL/GenBank/DDBJ whole genome shotgun (WGS) entry which is preliminary data.</text>
</comment>
<organism evidence="2 3">
    <name type="scientific">Psychrosphaera algicola</name>
    <dbReference type="NCBI Taxonomy" id="3023714"/>
    <lineage>
        <taxon>Bacteria</taxon>
        <taxon>Pseudomonadati</taxon>
        <taxon>Pseudomonadota</taxon>
        <taxon>Gammaproteobacteria</taxon>
        <taxon>Alteromonadales</taxon>
        <taxon>Pseudoalteromonadaceae</taxon>
        <taxon>Psychrosphaera</taxon>
    </lineage>
</organism>
<keyword evidence="3" id="KW-1185">Reference proteome</keyword>
<reference evidence="2 3" key="1">
    <citation type="submission" date="2023-01" db="EMBL/GenBank/DDBJ databases">
        <title>Psychrosphaera sp. nov., isolated from marine algae.</title>
        <authorList>
            <person name="Bayburt H."/>
            <person name="Choi B.J."/>
            <person name="Kim J.M."/>
            <person name="Choi D.G."/>
            <person name="Jeon C.O."/>
        </authorList>
    </citation>
    <scope>NUCLEOTIDE SEQUENCE [LARGE SCALE GENOMIC DNA]</scope>
    <source>
        <strain evidence="2 3">G1-22</strain>
    </source>
</reference>
<protein>
    <submittedName>
        <fullName evidence="2">Uncharacterized protein</fullName>
    </submittedName>
</protein>
<accession>A0ABT5FBJ6</accession>
<evidence type="ECO:0000256" key="1">
    <source>
        <dbReference type="SAM" id="SignalP"/>
    </source>
</evidence>
<gene>
    <name evidence="2" type="ORF">PN838_09215</name>
</gene>
<feature type="chain" id="PRO_5046782657" evidence="1">
    <location>
        <begin position="24"/>
        <end position="100"/>
    </location>
</feature>
<evidence type="ECO:0000313" key="2">
    <source>
        <dbReference type="EMBL" id="MDC2888916.1"/>
    </source>
</evidence>